<dbReference type="HOGENOM" id="CLU_137927_7_3_10"/>
<dbReference type="InterPro" id="IPR032820">
    <property type="entry name" value="ATPase_put"/>
</dbReference>
<dbReference type="AlphaFoldDB" id="F0P2Z5"/>
<reference evidence="2 3" key="1">
    <citation type="journal article" date="2011" name="Stand. Genomic Sci.">
        <title>Complete genome sequence of Weeksella virosa type strain (9751).</title>
        <authorList>
            <person name="Lang E."/>
            <person name="Teshima H."/>
            <person name="Lucas S."/>
            <person name="Lapidus A."/>
            <person name="Hammon N."/>
            <person name="Deshpande S."/>
            <person name="Nolan M."/>
            <person name="Cheng J.F."/>
            <person name="Pitluck S."/>
            <person name="Liolios K."/>
            <person name="Pagani I."/>
            <person name="Mikhailova N."/>
            <person name="Ivanova N."/>
            <person name="Mavromatis K."/>
            <person name="Pati A."/>
            <person name="Tapia R."/>
            <person name="Han C."/>
            <person name="Goodwin L."/>
            <person name="Chen A."/>
            <person name="Palaniappan K."/>
            <person name="Land M."/>
            <person name="Hauser L."/>
            <person name="Chang Y.J."/>
            <person name="Jeffries C.D."/>
            <person name="Brambilla E.M."/>
            <person name="Kopitz M."/>
            <person name="Rohde M."/>
            <person name="Goker M."/>
            <person name="Tindall B.J."/>
            <person name="Detter J.C."/>
            <person name="Woyke T."/>
            <person name="Bristow J."/>
            <person name="Eisen J.A."/>
            <person name="Markowitz V."/>
            <person name="Hugenholtz P."/>
            <person name="Klenk H.P."/>
            <person name="Kyrpides N.C."/>
        </authorList>
    </citation>
    <scope>NUCLEOTIDE SEQUENCE [LARGE SCALE GENOMIC DNA]</scope>
    <source>
        <strain evidence="3">ATCC 43766 / DSM 16922 / JCM 21250 / NBRC 16016 / NCTC 11634 / CL345/78</strain>
    </source>
</reference>
<organism evidence="2 3">
    <name type="scientific">Weeksella virosa (strain ATCC 43766 / DSM 16922 / JCM 21250 / CCUG 30538 / CDC 9751 / IAM 14551 / NBRC 16016 / NCTC 11634 / CL345/78)</name>
    <dbReference type="NCBI Taxonomy" id="865938"/>
    <lineage>
        <taxon>Bacteria</taxon>
        <taxon>Pseudomonadati</taxon>
        <taxon>Bacteroidota</taxon>
        <taxon>Flavobacteriia</taxon>
        <taxon>Flavobacteriales</taxon>
        <taxon>Weeksellaceae</taxon>
        <taxon>Weeksella</taxon>
    </lineage>
</organism>
<feature type="transmembrane region" description="Helical" evidence="1">
    <location>
        <begin position="12"/>
        <end position="33"/>
    </location>
</feature>
<accession>F0P2Z5</accession>
<name>F0P2Z5_WEEVC</name>
<reference evidence="3" key="2">
    <citation type="journal article" date="2011" name="Stand. Genomic Sci.">
        <title>Complete genome sequence of Weeksella virosa type strain (9751T).</title>
        <authorList>
            <person name="Lang E."/>
            <person name="Teshima H."/>
            <person name="Lucas S."/>
            <person name="Lapidus A."/>
            <person name="Hammon N."/>
            <person name="Deshpande S."/>
            <person name="Nolan M."/>
            <person name="Cheng J."/>
            <person name="Pitluck S."/>
            <person name="Liolios K."/>
            <person name="Pagani I."/>
            <person name="Mikhailova N."/>
            <person name="Ivanova N."/>
            <person name="Mavromatis K."/>
            <person name="Pati A."/>
            <person name="Tapia R."/>
            <person name="Han C."/>
            <person name="Goodwin L."/>
            <person name="Chen A."/>
            <person name="Palaniappan K."/>
            <person name="Land M."/>
            <person name="Hauser L."/>
            <person name="Chang Y."/>
            <person name="Jeffries C."/>
            <person name="Brambilla E."/>
            <person name="Kopitz M."/>
            <person name="Rohde M."/>
            <person name="Goker M."/>
            <person name="Tindall B."/>
            <person name="Detter J."/>
            <person name="Woyke T."/>
            <person name="Bristow J."/>
            <person name="Eisen J."/>
            <person name="Markowitz V."/>
            <person name="Hugenholtz P."/>
            <person name="Klenk H."/>
            <person name="Kyrpides N."/>
        </authorList>
    </citation>
    <scope>NUCLEOTIDE SEQUENCE [LARGE SCALE GENOMIC DNA]</scope>
    <source>
        <strain evidence="3">ATCC 43766 / DSM 16922 / JCM 21250 / NBRC 16016 / NCTC 11634 / CL345/78</strain>
    </source>
</reference>
<protein>
    <recommendedName>
        <fullName evidence="4">F0F1-ATPase subunit</fullName>
    </recommendedName>
</protein>
<dbReference type="Proteomes" id="UP000008641">
    <property type="component" value="Chromosome"/>
</dbReference>
<proteinExistence type="predicted"/>
<evidence type="ECO:0008006" key="4">
    <source>
        <dbReference type="Google" id="ProtNLM"/>
    </source>
</evidence>
<dbReference type="KEGG" id="wvi:Weevi_1198"/>
<gene>
    <name evidence="2" type="ordered locus">Weevi_1198</name>
</gene>
<dbReference type="OrthoDB" id="9798708at2"/>
<keyword evidence="3" id="KW-1185">Reference proteome</keyword>
<dbReference type="EMBL" id="CP002455">
    <property type="protein sequence ID" value="ADX67907.1"/>
    <property type="molecule type" value="Genomic_DNA"/>
</dbReference>
<dbReference type="Pfam" id="PF09527">
    <property type="entry name" value="ATPase_gene1"/>
    <property type="match status" value="1"/>
</dbReference>
<evidence type="ECO:0000313" key="3">
    <source>
        <dbReference type="Proteomes" id="UP000008641"/>
    </source>
</evidence>
<dbReference type="STRING" id="865938.Weevi_1198"/>
<evidence type="ECO:0000313" key="2">
    <source>
        <dbReference type="EMBL" id="ADX67907.1"/>
    </source>
</evidence>
<keyword evidence="1" id="KW-0812">Transmembrane</keyword>
<sequence>MKQKSKLENVNQYLKFSAMGIQMGAVIAIFALVGRWLDKKFLTETPYYTAGLALVGVLASMYLMIKQLPKSDKKNEK</sequence>
<keyword evidence="1" id="KW-1133">Transmembrane helix</keyword>
<keyword evidence="1" id="KW-0472">Membrane</keyword>
<evidence type="ECO:0000256" key="1">
    <source>
        <dbReference type="SAM" id="Phobius"/>
    </source>
</evidence>
<feature type="transmembrane region" description="Helical" evidence="1">
    <location>
        <begin position="45"/>
        <end position="65"/>
    </location>
</feature>
<dbReference type="RefSeq" id="WP_013598297.1">
    <property type="nucleotide sequence ID" value="NC_015144.1"/>
</dbReference>